<evidence type="ECO:0000256" key="1">
    <source>
        <dbReference type="SAM" id="MobiDB-lite"/>
    </source>
</evidence>
<feature type="non-terminal residue" evidence="2">
    <location>
        <position position="64"/>
    </location>
</feature>
<keyword evidence="3" id="KW-1185">Reference proteome</keyword>
<dbReference type="AlphaFoldDB" id="A0A7T8QUT6"/>
<dbReference type="EMBL" id="CP045890">
    <property type="protein sequence ID" value="QQP55879.1"/>
    <property type="molecule type" value="Genomic_DNA"/>
</dbReference>
<proteinExistence type="predicted"/>
<reference evidence="3" key="1">
    <citation type="submission" date="2021-01" db="EMBL/GenBank/DDBJ databases">
        <title>Caligus Genome Assembly.</title>
        <authorList>
            <person name="Gallardo-Escarate C."/>
        </authorList>
    </citation>
    <scope>NUCLEOTIDE SEQUENCE [LARGE SCALE GENOMIC DNA]</scope>
</reference>
<feature type="compositionally biased region" description="Polar residues" evidence="1">
    <location>
        <begin position="50"/>
        <end position="64"/>
    </location>
</feature>
<organism evidence="2 3">
    <name type="scientific">Caligus rogercresseyi</name>
    <name type="common">Sea louse</name>
    <dbReference type="NCBI Taxonomy" id="217165"/>
    <lineage>
        <taxon>Eukaryota</taxon>
        <taxon>Metazoa</taxon>
        <taxon>Ecdysozoa</taxon>
        <taxon>Arthropoda</taxon>
        <taxon>Crustacea</taxon>
        <taxon>Multicrustacea</taxon>
        <taxon>Hexanauplia</taxon>
        <taxon>Copepoda</taxon>
        <taxon>Siphonostomatoida</taxon>
        <taxon>Caligidae</taxon>
        <taxon>Caligus</taxon>
    </lineage>
</organism>
<feature type="region of interest" description="Disordered" evidence="1">
    <location>
        <begin position="33"/>
        <end position="64"/>
    </location>
</feature>
<protein>
    <submittedName>
        <fullName evidence="2">Uncharacterized protein</fullName>
    </submittedName>
</protein>
<name>A0A7T8QUT6_CALRO</name>
<evidence type="ECO:0000313" key="2">
    <source>
        <dbReference type="EMBL" id="QQP55879.1"/>
    </source>
</evidence>
<evidence type="ECO:0000313" key="3">
    <source>
        <dbReference type="Proteomes" id="UP000595437"/>
    </source>
</evidence>
<dbReference type="Proteomes" id="UP000595437">
    <property type="component" value="Chromosome 1"/>
</dbReference>
<sequence length="64" mass="7568">MAAYENLQPVTLERAKTQVCCYPDYLYKGQHHQQHPGLRAARDRQKKSFQLKQQLNTRIQGPRE</sequence>
<gene>
    <name evidence="2" type="ORF">FKW44_000349</name>
</gene>
<accession>A0A7T8QUT6</accession>